<name>A0A084SIE6_9BACT</name>
<dbReference type="Proteomes" id="UP000028547">
    <property type="component" value="Unassembled WGS sequence"/>
</dbReference>
<comment type="caution">
    <text evidence="1">The sequence shown here is derived from an EMBL/GenBank/DDBJ whole genome shotgun (WGS) entry which is preliminary data.</text>
</comment>
<accession>A0A084SIE6</accession>
<evidence type="ECO:0000313" key="2">
    <source>
        <dbReference type="Proteomes" id="UP000028547"/>
    </source>
</evidence>
<reference evidence="1 2" key="1">
    <citation type="submission" date="2014-07" db="EMBL/GenBank/DDBJ databases">
        <title>Draft Genome Sequence of Gephyronic Acid Producer, Cystobacter violaceus Strain Cb vi76.</title>
        <authorList>
            <person name="Stevens D.C."/>
            <person name="Young J."/>
            <person name="Carmichael R."/>
            <person name="Tan J."/>
            <person name="Taylor R.E."/>
        </authorList>
    </citation>
    <scope>NUCLEOTIDE SEQUENCE [LARGE SCALE GENOMIC DNA]</scope>
    <source>
        <strain evidence="1 2">Cb vi76</strain>
    </source>
</reference>
<evidence type="ECO:0008006" key="3">
    <source>
        <dbReference type="Google" id="ProtNLM"/>
    </source>
</evidence>
<evidence type="ECO:0000313" key="1">
    <source>
        <dbReference type="EMBL" id="KFA88231.1"/>
    </source>
</evidence>
<organism evidence="1 2">
    <name type="scientific">Archangium violaceum Cb vi76</name>
    <dbReference type="NCBI Taxonomy" id="1406225"/>
    <lineage>
        <taxon>Bacteria</taxon>
        <taxon>Pseudomonadati</taxon>
        <taxon>Myxococcota</taxon>
        <taxon>Myxococcia</taxon>
        <taxon>Myxococcales</taxon>
        <taxon>Cystobacterineae</taxon>
        <taxon>Archangiaceae</taxon>
        <taxon>Archangium</taxon>
    </lineage>
</organism>
<proteinExistence type="predicted"/>
<dbReference type="InterPro" id="IPR036527">
    <property type="entry name" value="SCP2_sterol-bd_dom_sf"/>
</dbReference>
<dbReference type="AlphaFoldDB" id="A0A084SIE6"/>
<dbReference type="RefSeq" id="WP_043409508.1">
    <property type="nucleotide sequence ID" value="NZ_JPMI01000300.1"/>
</dbReference>
<dbReference type="Gene3D" id="3.30.1050.10">
    <property type="entry name" value="SCP2 sterol-binding domain"/>
    <property type="match status" value="1"/>
</dbReference>
<dbReference type="SUPFAM" id="SSF55718">
    <property type="entry name" value="SCP-like"/>
    <property type="match status" value="1"/>
</dbReference>
<protein>
    <recommendedName>
        <fullName evidence="3">SCP2 domain-containing protein</fullName>
    </recommendedName>
</protein>
<dbReference type="EMBL" id="JPMI01000300">
    <property type="protein sequence ID" value="KFA88231.1"/>
    <property type="molecule type" value="Genomic_DNA"/>
</dbReference>
<sequence length="141" mass="15813">MATFPSKEWCEEAVRLVNADPESSFAAQGWQGEIGIIVDAEPGKLARTFVAHLVPRGGRIEKLRVLDDPDDLDELDPAYLARAPYTVWKQLLQGQLDPVEAVLRRRIAVKGDLQQLIERLRFKGIADRVFSALKTEYVDGP</sequence>
<gene>
    <name evidence="1" type="ORF">Q664_42700</name>
</gene>